<dbReference type="OrthoDB" id="1366943at2759"/>
<dbReference type="EMBL" id="CM001218">
    <property type="protein sequence ID" value="AES65051.2"/>
    <property type="molecule type" value="Genomic_DNA"/>
</dbReference>
<gene>
    <name evidence="4" type="primary">11433600</name>
    <name evidence="2" type="ordered locus">MTR_2g034780</name>
    <name evidence="3" type="ORF">MtrunA17_Chr2g0294801</name>
</gene>
<reference evidence="2 5" key="1">
    <citation type="journal article" date="2011" name="Nature">
        <title>The Medicago genome provides insight into the evolution of rhizobial symbioses.</title>
        <authorList>
            <person name="Young N.D."/>
            <person name="Debelle F."/>
            <person name="Oldroyd G.E."/>
            <person name="Geurts R."/>
            <person name="Cannon S.B."/>
            <person name="Udvardi M.K."/>
            <person name="Benedito V.A."/>
            <person name="Mayer K.F."/>
            <person name="Gouzy J."/>
            <person name="Schoof H."/>
            <person name="Van de Peer Y."/>
            <person name="Proost S."/>
            <person name="Cook D.R."/>
            <person name="Meyers B.C."/>
            <person name="Spannagl M."/>
            <person name="Cheung F."/>
            <person name="De Mita S."/>
            <person name="Krishnakumar V."/>
            <person name="Gundlach H."/>
            <person name="Zhou S."/>
            <person name="Mudge J."/>
            <person name="Bharti A.K."/>
            <person name="Murray J.D."/>
            <person name="Naoumkina M.A."/>
            <person name="Rosen B."/>
            <person name="Silverstein K.A."/>
            <person name="Tang H."/>
            <person name="Rombauts S."/>
            <person name="Zhao P.X."/>
            <person name="Zhou P."/>
            <person name="Barbe V."/>
            <person name="Bardou P."/>
            <person name="Bechner M."/>
            <person name="Bellec A."/>
            <person name="Berger A."/>
            <person name="Berges H."/>
            <person name="Bidwell S."/>
            <person name="Bisseling T."/>
            <person name="Choisne N."/>
            <person name="Couloux A."/>
            <person name="Denny R."/>
            <person name="Deshpande S."/>
            <person name="Dai X."/>
            <person name="Doyle J.J."/>
            <person name="Dudez A.M."/>
            <person name="Farmer A.D."/>
            <person name="Fouteau S."/>
            <person name="Franken C."/>
            <person name="Gibelin C."/>
            <person name="Gish J."/>
            <person name="Goldstein S."/>
            <person name="Gonzalez A.J."/>
            <person name="Green P.J."/>
            <person name="Hallab A."/>
            <person name="Hartog M."/>
            <person name="Hua A."/>
            <person name="Humphray S.J."/>
            <person name="Jeong D.H."/>
            <person name="Jing Y."/>
            <person name="Jocker A."/>
            <person name="Kenton S.M."/>
            <person name="Kim D.J."/>
            <person name="Klee K."/>
            <person name="Lai H."/>
            <person name="Lang C."/>
            <person name="Lin S."/>
            <person name="Macmil S.L."/>
            <person name="Magdelenat G."/>
            <person name="Matthews L."/>
            <person name="McCorrison J."/>
            <person name="Monaghan E.L."/>
            <person name="Mun J.H."/>
            <person name="Najar F.Z."/>
            <person name="Nicholson C."/>
            <person name="Noirot C."/>
            <person name="O'Bleness M."/>
            <person name="Paule C.R."/>
            <person name="Poulain J."/>
            <person name="Prion F."/>
            <person name="Qin B."/>
            <person name="Qu C."/>
            <person name="Retzel E.F."/>
            <person name="Riddle C."/>
            <person name="Sallet E."/>
            <person name="Samain S."/>
            <person name="Samson N."/>
            <person name="Sanders I."/>
            <person name="Saurat O."/>
            <person name="Scarpelli C."/>
            <person name="Schiex T."/>
            <person name="Segurens B."/>
            <person name="Severin A.J."/>
            <person name="Sherrier D.J."/>
            <person name="Shi R."/>
            <person name="Sims S."/>
            <person name="Singer S.R."/>
            <person name="Sinharoy S."/>
            <person name="Sterck L."/>
            <person name="Viollet A."/>
            <person name="Wang B.B."/>
            <person name="Wang K."/>
            <person name="Wang M."/>
            <person name="Wang X."/>
            <person name="Warfsmann J."/>
            <person name="Weissenbach J."/>
            <person name="White D.D."/>
            <person name="White J.D."/>
            <person name="Wiley G.B."/>
            <person name="Wincker P."/>
            <person name="Xing Y."/>
            <person name="Yang L."/>
            <person name="Yao Z."/>
            <person name="Ying F."/>
            <person name="Zhai J."/>
            <person name="Zhou L."/>
            <person name="Zuber A."/>
            <person name="Denarie J."/>
            <person name="Dixon R.A."/>
            <person name="May G.D."/>
            <person name="Schwartz D.C."/>
            <person name="Rogers J."/>
            <person name="Quetier F."/>
            <person name="Town C.D."/>
            <person name="Roe B.A."/>
        </authorList>
    </citation>
    <scope>NUCLEOTIDE SEQUENCE [LARGE SCALE GENOMIC DNA]</scope>
    <source>
        <strain evidence="2">A17</strain>
        <strain evidence="4 5">cv. Jemalong A17</strain>
    </source>
</reference>
<evidence type="ECO:0000313" key="2">
    <source>
        <dbReference type="EMBL" id="AES65051.2"/>
    </source>
</evidence>
<name>G7IMV6_MEDTR</name>
<sequence>MSFNEQDILEKVMLSISDFFSLEHRPKCRGGIVLKSAYKDILAFLKLKRSKNQVKSISNDFDPKHQSHNDPFDYTTFFQQFPYDKLPNQLEDYTFLSTQPSAPPIQDSFTIGNIKLNMLGNLDNVYVPLLEKVCNIHPCLIECQRKRTPKYVEWAFTALGRVLYFLEITKVDEMNEEEFEWLQLLWDEVQVFGFDLSWLAPQVEFLFNYVEKMSKVNKLEEEKKSLEVRIQELSMELFEREKEMESSKGDLESLRLELGDLMESERLLNIKGLM</sequence>
<dbReference type="Proteomes" id="UP000002051">
    <property type="component" value="Chromosome 2"/>
</dbReference>
<proteinExistence type="predicted"/>
<dbReference type="eggNOG" id="KOG1863">
    <property type="taxonomic scope" value="Eukaryota"/>
</dbReference>
<dbReference type="HOGENOM" id="CLU_1016937_0_0_1"/>
<evidence type="ECO:0000313" key="4">
    <source>
        <dbReference type="EnsemblPlants" id="AES65051"/>
    </source>
</evidence>
<dbReference type="EnsemblPlants" id="AES65051">
    <property type="protein sequence ID" value="AES65051"/>
    <property type="gene ID" value="MTR_2g034780"/>
</dbReference>
<dbReference type="AlphaFoldDB" id="G7IMV6"/>
<dbReference type="KEGG" id="mtr:11433600"/>
<keyword evidence="1" id="KW-0175">Coiled coil</keyword>
<protein>
    <submittedName>
        <fullName evidence="2 4">Uncharacterized protein</fullName>
    </submittedName>
</protein>
<evidence type="ECO:0000313" key="3">
    <source>
        <dbReference type="EMBL" id="RHN73094.1"/>
    </source>
</evidence>
<dbReference type="Proteomes" id="UP000265566">
    <property type="component" value="Chromosome 2"/>
</dbReference>
<keyword evidence="5" id="KW-1185">Reference proteome</keyword>
<evidence type="ECO:0000256" key="1">
    <source>
        <dbReference type="SAM" id="Coils"/>
    </source>
</evidence>
<accession>G7IMV6</accession>
<dbReference type="PaxDb" id="3880-AES65051"/>
<dbReference type="Gramene" id="rna8874">
    <property type="protein sequence ID" value="RHN73094.1"/>
    <property type="gene ID" value="gene8874"/>
</dbReference>
<dbReference type="EMBL" id="PSQE01000002">
    <property type="protein sequence ID" value="RHN73094.1"/>
    <property type="molecule type" value="Genomic_DNA"/>
</dbReference>
<accession>A0A0C3V112</accession>
<reference evidence="2 5" key="2">
    <citation type="journal article" date="2014" name="BMC Genomics">
        <title>An improved genome release (version Mt4.0) for the model legume Medicago truncatula.</title>
        <authorList>
            <person name="Tang H."/>
            <person name="Krishnakumar V."/>
            <person name="Bidwell S."/>
            <person name="Rosen B."/>
            <person name="Chan A."/>
            <person name="Zhou S."/>
            <person name="Gentzbittel L."/>
            <person name="Childs K.L."/>
            <person name="Yandell M."/>
            <person name="Gundlach H."/>
            <person name="Mayer K.F."/>
            <person name="Schwartz D.C."/>
            <person name="Town C.D."/>
        </authorList>
    </citation>
    <scope>GENOME REANNOTATION</scope>
    <source>
        <strain evidence="4 5">cv. Jemalong A17</strain>
    </source>
</reference>
<evidence type="ECO:0000313" key="5">
    <source>
        <dbReference type="Proteomes" id="UP000002051"/>
    </source>
</evidence>
<reference evidence="3" key="4">
    <citation type="journal article" date="2018" name="Nat. Plants">
        <title>Whole-genome landscape of Medicago truncatula symbiotic genes.</title>
        <authorList>
            <person name="Pecrix Y."/>
            <person name="Gamas P."/>
            <person name="Carrere S."/>
        </authorList>
    </citation>
    <scope>NUCLEOTIDE SEQUENCE</scope>
    <source>
        <tissue evidence="3">Leaves</tissue>
    </source>
</reference>
<feature type="coiled-coil region" evidence="1">
    <location>
        <begin position="209"/>
        <end position="243"/>
    </location>
</feature>
<organism evidence="2 5">
    <name type="scientific">Medicago truncatula</name>
    <name type="common">Barrel medic</name>
    <name type="synonym">Medicago tribuloides</name>
    <dbReference type="NCBI Taxonomy" id="3880"/>
    <lineage>
        <taxon>Eukaryota</taxon>
        <taxon>Viridiplantae</taxon>
        <taxon>Streptophyta</taxon>
        <taxon>Embryophyta</taxon>
        <taxon>Tracheophyta</taxon>
        <taxon>Spermatophyta</taxon>
        <taxon>Magnoliopsida</taxon>
        <taxon>eudicotyledons</taxon>
        <taxon>Gunneridae</taxon>
        <taxon>Pentapetalae</taxon>
        <taxon>rosids</taxon>
        <taxon>fabids</taxon>
        <taxon>Fabales</taxon>
        <taxon>Fabaceae</taxon>
        <taxon>Papilionoideae</taxon>
        <taxon>50 kb inversion clade</taxon>
        <taxon>NPAAA clade</taxon>
        <taxon>Hologalegina</taxon>
        <taxon>IRL clade</taxon>
        <taxon>Trifolieae</taxon>
        <taxon>Medicago</taxon>
    </lineage>
</organism>
<reference evidence="4" key="3">
    <citation type="submission" date="2015-04" db="UniProtKB">
        <authorList>
            <consortium name="EnsemblPlants"/>
        </authorList>
    </citation>
    <scope>IDENTIFICATION</scope>
    <source>
        <strain evidence="4">cv. Jemalong A17</strain>
    </source>
</reference>